<feature type="region of interest" description="Disordered" evidence="9">
    <location>
        <begin position="306"/>
        <end position="334"/>
    </location>
</feature>
<evidence type="ECO:0000256" key="3">
    <source>
        <dbReference type="ARBA" id="ARBA00017770"/>
    </source>
</evidence>
<accession>A0A226EL91</accession>
<dbReference type="GO" id="GO:0003688">
    <property type="term" value="F:DNA replication origin binding"/>
    <property type="evidence" value="ECO:0007669"/>
    <property type="project" value="TreeGrafter"/>
</dbReference>
<evidence type="ECO:0000256" key="4">
    <source>
        <dbReference type="ARBA" id="ARBA00022705"/>
    </source>
</evidence>
<dbReference type="GO" id="GO:0003697">
    <property type="term" value="F:single-stranded DNA binding"/>
    <property type="evidence" value="ECO:0007669"/>
    <property type="project" value="InterPro"/>
</dbReference>
<dbReference type="EMBL" id="LNIX01000003">
    <property type="protein sequence ID" value="OXA58463.1"/>
    <property type="molecule type" value="Genomic_DNA"/>
</dbReference>
<dbReference type="AlphaFoldDB" id="A0A226EL91"/>
<evidence type="ECO:0000256" key="2">
    <source>
        <dbReference type="ARBA" id="ARBA00009679"/>
    </source>
</evidence>
<evidence type="ECO:0000256" key="5">
    <source>
        <dbReference type="ARBA" id="ARBA00022723"/>
    </source>
</evidence>
<keyword evidence="12" id="KW-1185">Reference proteome</keyword>
<keyword evidence="7" id="KW-0862">Zinc</keyword>
<evidence type="ECO:0000313" key="11">
    <source>
        <dbReference type="EMBL" id="OXA58463.1"/>
    </source>
</evidence>
<dbReference type="InterPro" id="IPR015411">
    <property type="entry name" value="Rep_factor_Mcm10_C"/>
</dbReference>
<keyword evidence="5" id="KW-0479">Metal-binding</keyword>
<feature type="domain" description="Replication factor Mcm10 C-terminal" evidence="10">
    <location>
        <begin position="448"/>
        <end position="764"/>
    </location>
</feature>
<feature type="compositionally biased region" description="Low complexity" evidence="9">
    <location>
        <begin position="587"/>
        <end position="612"/>
    </location>
</feature>
<dbReference type="STRING" id="158441.A0A226EL91"/>
<dbReference type="InterPro" id="IPR015408">
    <property type="entry name" value="Znf_Mcm10/DnaG"/>
</dbReference>
<comment type="caution">
    <text evidence="11">The sequence shown here is derived from an EMBL/GenBank/DDBJ whole genome shotgun (WGS) entry which is preliminary data.</text>
</comment>
<feature type="region of interest" description="Disordered" evidence="9">
    <location>
        <begin position="445"/>
        <end position="489"/>
    </location>
</feature>
<dbReference type="Pfam" id="PF22379">
    <property type="entry name" value="OB_MCM10"/>
    <property type="match status" value="1"/>
</dbReference>
<dbReference type="InterPro" id="IPR056791">
    <property type="entry name" value="Znf_Mcm10_C"/>
</dbReference>
<dbReference type="PANTHER" id="PTHR13454">
    <property type="entry name" value="PROTEIN MCM10 HOMOLOG"/>
    <property type="match status" value="1"/>
</dbReference>
<dbReference type="InterPro" id="IPR040184">
    <property type="entry name" value="Mcm10"/>
</dbReference>
<gene>
    <name evidence="11" type="ORF">Fcan01_08479</name>
</gene>
<dbReference type="Proteomes" id="UP000198287">
    <property type="component" value="Unassembled WGS sequence"/>
</dbReference>
<evidence type="ECO:0000256" key="1">
    <source>
        <dbReference type="ARBA" id="ARBA00004123"/>
    </source>
</evidence>
<sequence length="776" mass="85336">MSSFENDNLDDFLDLLENDADENDKTQSSGSSSAPSSSTLVTTPFKKPLQELTYEDLFGSPEKKKARKSEDEESGNDRTKVESCANSVVAQLGSRPVKPLTIKTASSSVGEFDTSQLIIDHFSRIRLFKTSISLYLEEGMTQESVLRERNFGLQYVSLLNFTFWYRTKGAETKNFWTSGVLVRKQPGVRKSAKGNEYSLWEVNDLKQLDKSWTLFLFSSAVSAPSLADIRVGSLIDITTPSVMDSNKGGPIKFSINNSNQVRLVGSAKDFGFCQSKRKDGKDCTAVVNTWECCTCIHHATSELKKMKSGASSKKRERKPGVSFAQGTAFDHPPLNLHGEGVRTVNFGKPVTGLSKQSSSFTSAPKVPINLPGKGLTRMELQGSSVCSEVKRNSLSIGNATSVSFKKENNQLLAKLPSIVNPVPKPALNLDPFKTRHLTEKDRLILSALGSPSKSAELAENNDDDGDDSTSQQTSKKDKKLQKQQSVKPCSAEIASRIVSNPTSGSLNFMKYLTVGKDKNGQKTSEYNLHDTRRKEAEPISMTRETLRNMKKALDLVKSKGPIQRKDPNGGIQKRKSLPSGLKINDNSSSISASGSGGSSSSKTSASGSSSRGGLEVEFDFESDEFKNILNAKSVYDEHTTDLVQAEYFDKLVKKEAIENKLLNTFSIATNAVMCKQCKYVALGQSEYCKEQHHQIRVVKATKRFFKCKDCGNRTMSLDRLPKHPCKQCNSSNWLAAPVGKEKTGPILPTEVLSLRGHEEKFIGTSGSKMFLNLEVS</sequence>
<organism evidence="11 12">
    <name type="scientific">Folsomia candida</name>
    <name type="common">Springtail</name>
    <dbReference type="NCBI Taxonomy" id="158441"/>
    <lineage>
        <taxon>Eukaryota</taxon>
        <taxon>Metazoa</taxon>
        <taxon>Ecdysozoa</taxon>
        <taxon>Arthropoda</taxon>
        <taxon>Hexapoda</taxon>
        <taxon>Collembola</taxon>
        <taxon>Entomobryomorpha</taxon>
        <taxon>Isotomoidea</taxon>
        <taxon>Isotomidae</taxon>
        <taxon>Proisotominae</taxon>
        <taxon>Folsomia</taxon>
    </lineage>
</organism>
<dbReference type="Gene3D" id="2.40.50.140">
    <property type="entry name" value="Nucleic acid-binding proteins"/>
    <property type="match status" value="1"/>
</dbReference>
<dbReference type="GO" id="GO:0008270">
    <property type="term" value="F:zinc ion binding"/>
    <property type="evidence" value="ECO:0007669"/>
    <property type="project" value="UniProtKB-KW"/>
</dbReference>
<proteinExistence type="inferred from homology"/>
<reference evidence="11 12" key="1">
    <citation type="submission" date="2015-12" db="EMBL/GenBank/DDBJ databases">
        <title>The genome of Folsomia candida.</title>
        <authorList>
            <person name="Faddeeva A."/>
            <person name="Derks M.F."/>
            <person name="Anvar Y."/>
            <person name="Smit S."/>
            <person name="Van Straalen N."/>
            <person name="Roelofs D."/>
        </authorList>
    </citation>
    <scope>NUCLEOTIDE SEQUENCE [LARGE SCALE GENOMIC DNA]</scope>
    <source>
        <strain evidence="11 12">VU population</strain>
        <tissue evidence="11">Whole body</tissue>
    </source>
</reference>
<dbReference type="InterPro" id="IPR055065">
    <property type="entry name" value="OB_MCM10"/>
</dbReference>
<feature type="compositionally biased region" description="Low complexity" evidence="9">
    <location>
        <begin position="28"/>
        <end position="38"/>
    </location>
</feature>
<feature type="region of interest" description="Disordered" evidence="9">
    <location>
        <begin position="553"/>
        <end position="612"/>
    </location>
</feature>
<evidence type="ECO:0000313" key="12">
    <source>
        <dbReference type="Proteomes" id="UP000198287"/>
    </source>
</evidence>
<name>A0A226EL91_FOLCA</name>
<evidence type="ECO:0000256" key="8">
    <source>
        <dbReference type="ARBA" id="ARBA00023242"/>
    </source>
</evidence>
<feature type="region of interest" description="Disordered" evidence="9">
    <location>
        <begin position="1"/>
        <end position="82"/>
    </location>
</feature>
<evidence type="ECO:0000256" key="6">
    <source>
        <dbReference type="ARBA" id="ARBA00022771"/>
    </source>
</evidence>
<comment type="subcellular location">
    <subcellularLocation>
        <location evidence="1">Nucleus</location>
    </subcellularLocation>
</comment>
<dbReference type="InterPro" id="IPR012340">
    <property type="entry name" value="NA-bd_OB-fold"/>
</dbReference>
<dbReference type="GO" id="GO:0006270">
    <property type="term" value="P:DNA replication initiation"/>
    <property type="evidence" value="ECO:0007669"/>
    <property type="project" value="InterPro"/>
</dbReference>
<feature type="compositionally biased region" description="Acidic residues" evidence="9">
    <location>
        <begin position="7"/>
        <end position="22"/>
    </location>
</feature>
<evidence type="ECO:0000256" key="7">
    <source>
        <dbReference type="ARBA" id="ARBA00022833"/>
    </source>
</evidence>
<keyword evidence="4" id="KW-0235">DNA replication</keyword>
<dbReference type="PANTHER" id="PTHR13454:SF11">
    <property type="entry name" value="PROTEIN MCM10 HOMOLOG"/>
    <property type="match status" value="1"/>
</dbReference>
<dbReference type="Pfam" id="PF09332">
    <property type="entry name" value="Mcm10"/>
    <property type="match status" value="1"/>
</dbReference>
<dbReference type="Pfam" id="PF09329">
    <property type="entry name" value="zf-primase"/>
    <property type="match status" value="1"/>
</dbReference>
<comment type="similarity">
    <text evidence="2">Belongs to the MCM10 family.</text>
</comment>
<dbReference type="Pfam" id="PF24863">
    <property type="entry name" value="zf-CCCH_Mcm10"/>
    <property type="match status" value="1"/>
</dbReference>
<feature type="compositionally biased region" description="Basic and acidic residues" evidence="9">
    <location>
        <begin position="553"/>
        <end position="567"/>
    </location>
</feature>
<keyword evidence="8" id="KW-0539">Nucleus</keyword>
<keyword evidence="6" id="KW-0863">Zinc-finger</keyword>
<evidence type="ECO:0000256" key="9">
    <source>
        <dbReference type="SAM" id="MobiDB-lite"/>
    </source>
</evidence>
<dbReference type="OrthoDB" id="273123at2759"/>
<dbReference type="SMART" id="SM01280">
    <property type="entry name" value="Mcm10"/>
    <property type="match status" value="1"/>
</dbReference>
<evidence type="ECO:0000259" key="10">
    <source>
        <dbReference type="SMART" id="SM01280"/>
    </source>
</evidence>
<dbReference type="GO" id="GO:0043596">
    <property type="term" value="C:nuclear replication fork"/>
    <property type="evidence" value="ECO:0007669"/>
    <property type="project" value="TreeGrafter"/>
</dbReference>
<dbReference type="OMA" id="YKMPCKA"/>
<protein>
    <recommendedName>
        <fullName evidence="3">Protein MCM10 homolog</fullName>
    </recommendedName>
</protein>